<dbReference type="Pfam" id="PF01381">
    <property type="entry name" value="HTH_3"/>
    <property type="match status" value="1"/>
</dbReference>
<evidence type="ECO:0000259" key="3">
    <source>
        <dbReference type="PROSITE" id="PS50943"/>
    </source>
</evidence>
<organism evidence="4 5">
    <name type="scientific">Streptococcus canis</name>
    <dbReference type="NCBI Taxonomy" id="1329"/>
    <lineage>
        <taxon>Bacteria</taxon>
        <taxon>Bacillati</taxon>
        <taxon>Bacillota</taxon>
        <taxon>Bacilli</taxon>
        <taxon>Lactobacillales</taxon>
        <taxon>Streptococcaceae</taxon>
        <taxon>Streptococcus</taxon>
    </lineage>
</organism>
<keyword evidence="1" id="KW-0238">DNA-binding</keyword>
<dbReference type="InterPro" id="IPR001387">
    <property type="entry name" value="Cro/C1-type_HTH"/>
</dbReference>
<dbReference type="GO" id="GO:0003677">
    <property type="term" value="F:DNA binding"/>
    <property type="evidence" value="ECO:0007669"/>
    <property type="project" value="UniProtKB-KW"/>
</dbReference>
<dbReference type="PROSITE" id="PS50943">
    <property type="entry name" value="HTH_CROC1"/>
    <property type="match status" value="1"/>
</dbReference>
<keyword evidence="2" id="KW-0472">Membrane</keyword>
<dbReference type="Gene3D" id="1.10.260.40">
    <property type="entry name" value="lambda repressor-like DNA-binding domains"/>
    <property type="match status" value="1"/>
</dbReference>
<keyword evidence="2" id="KW-0812">Transmembrane</keyword>
<dbReference type="AlphaFoldDB" id="A0AAE4TQX5"/>
<evidence type="ECO:0000313" key="4">
    <source>
        <dbReference type="EMBL" id="MDV5976111.1"/>
    </source>
</evidence>
<dbReference type="SMART" id="SM00530">
    <property type="entry name" value="HTH_XRE"/>
    <property type="match status" value="1"/>
</dbReference>
<proteinExistence type="predicted"/>
<evidence type="ECO:0000256" key="1">
    <source>
        <dbReference type="ARBA" id="ARBA00023125"/>
    </source>
</evidence>
<protein>
    <submittedName>
        <fullName evidence="4">Helix-turn-helix domain-containing protein</fullName>
    </submittedName>
</protein>
<dbReference type="SUPFAM" id="SSF47413">
    <property type="entry name" value="lambda repressor-like DNA-binding domains"/>
    <property type="match status" value="1"/>
</dbReference>
<dbReference type="Proteomes" id="UP001186118">
    <property type="component" value="Unassembled WGS sequence"/>
</dbReference>
<feature type="domain" description="HTH cro/C1-type" evidence="3">
    <location>
        <begin position="8"/>
        <end position="62"/>
    </location>
</feature>
<keyword evidence="2" id="KW-1133">Transmembrane helix</keyword>
<sequence length="132" mass="15351">MSVFARQLKKYWLNKNLSQVVLAEQLFISRQAISKWENGDATPDLDHVVRLAEILEVSLDELVLGEPIDESIKNKNDEDNLNLLKGKEFVLNPETGKYEKRDGLTILLALLSELWWYIFFIPIILIWISAFF</sequence>
<dbReference type="PANTHER" id="PTHR46558:SF13">
    <property type="entry name" value="HTH-TYPE TRANSCRIPTIONAL REGULATOR IMMR"/>
    <property type="match status" value="1"/>
</dbReference>
<name>A0AAE4TQX5_STRCB</name>
<dbReference type="CDD" id="cd00093">
    <property type="entry name" value="HTH_XRE"/>
    <property type="match status" value="1"/>
</dbReference>
<gene>
    <name evidence="4" type="ORF">KB584_01210</name>
</gene>
<dbReference type="PANTHER" id="PTHR46558">
    <property type="entry name" value="TRACRIPTIONAL REGULATORY PROTEIN-RELATED-RELATED"/>
    <property type="match status" value="1"/>
</dbReference>
<accession>A0AAE4TQX5</accession>
<dbReference type="EMBL" id="JAGQEX010000002">
    <property type="protein sequence ID" value="MDV5976111.1"/>
    <property type="molecule type" value="Genomic_DNA"/>
</dbReference>
<dbReference type="InterPro" id="IPR010982">
    <property type="entry name" value="Lambda_DNA-bd_dom_sf"/>
</dbReference>
<feature type="transmembrane region" description="Helical" evidence="2">
    <location>
        <begin position="106"/>
        <end position="130"/>
    </location>
</feature>
<dbReference type="RefSeq" id="WP_317609528.1">
    <property type="nucleotide sequence ID" value="NZ_JAGQEX010000002.1"/>
</dbReference>
<comment type="caution">
    <text evidence="4">The sequence shown here is derived from an EMBL/GenBank/DDBJ whole genome shotgun (WGS) entry which is preliminary data.</text>
</comment>
<reference evidence="4" key="1">
    <citation type="submission" date="2021-04" db="EMBL/GenBank/DDBJ databases">
        <title>Draft genomes of 20 S. canis strains.</title>
        <authorList>
            <person name="Pagnossin D."/>
            <person name="Weir W."/>
            <person name="Smith A."/>
            <person name="Ure R."/>
            <person name="Oravcova K."/>
        </authorList>
    </citation>
    <scope>NUCLEOTIDE SEQUENCE</scope>
    <source>
        <strain evidence="4">284</strain>
    </source>
</reference>
<evidence type="ECO:0000313" key="5">
    <source>
        <dbReference type="Proteomes" id="UP001186118"/>
    </source>
</evidence>
<evidence type="ECO:0000256" key="2">
    <source>
        <dbReference type="SAM" id="Phobius"/>
    </source>
</evidence>